<name>A0A316GMB2_9RHOB</name>
<evidence type="ECO:0000313" key="1">
    <source>
        <dbReference type="EMBL" id="PWK60552.1"/>
    </source>
</evidence>
<sequence length="121" mass="13649">MSYAFSNAFADDGTFKFGKATHQVKLKLGKGIILGGTKGQAFRHKANSHTLINQGLNDCLQIPQIPCDPINRPHKNFITFTGKFDHLLKGWSIFRSSARKLFFKYLVNVTKFLSIKVLFNS</sequence>
<dbReference type="Proteomes" id="UP000245708">
    <property type="component" value="Unassembled WGS sequence"/>
</dbReference>
<dbReference type="EMBL" id="QGGW01000004">
    <property type="protein sequence ID" value="PWK60552.1"/>
    <property type="molecule type" value="Genomic_DNA"/>
</dbReference>
<keyword evidence="2" id="KW-1185">Reference proteome</keyword>
<organism evidence="1 2">
    <name type="scientific">Roseicyclus mahoneyensis</name>
    <dbReference type="NCBI Taxonomy" id="164332"/>
    <lineage>
        <taxon>Bacteria</taxon>
        <taxon>Pseudomonadati</taxon>
        <taxon>Pseudomonadota</taxon>
        <taxon>Alphaproteobacteria</taxon>
        <taxon>Rhodobacterales</taxon>
        <taxon>Roseobacteraceae</taxon>
        <taxon>Roseicyclus</taxon>
    </lineage>
</organism>
<evidence type="ECO:0000313" key="2">
    <source>
        <dbReference type="Proteomes" id="UP000245708"/>
    </source>
</evidence>
<reference evidence="1 2" key="1">
    <citation type="submission" date="2018-05" db="EMBL/GenBank/DDBJ databases">
        <title>Genomic Encyclopedia of Type Strains, Phase IV (KMG-IV): sequencing the most valuable type-strain genomes for metagenomic binning, comparative biology and taxonomic classification.</title>
        <authorList>
            <person name="Goeker M."/>
        </authorList>
    </citation>
    <scope>NUCLEOTIDE SEQUENCE [LARGE SCALE GENOMIC DNA]</scope>
    <source>
        <strain evidence="1 2">DSM 16097</strain>
    </source>
</reference>
<gene>
    <name evidence="1" type="ORF">C7455_104189</name>
</gene>
<proteinExistence type="predicted"/>
<comment type="caution">
    <text evidence="1">The sequence shown here is derived from an EMBL/GenBank/DDBJ whole genome shotgun (WGS) entry which is preliminary data.</text>
</comment>
<protein>
    <submittedName>
        <fullName evidence="1">Uncharacterized protein</fullName>
    </submittedName>
</protein>
<accession>A0A316GMB2</accession>
<dbReference type="AlphaFoldDB" id="A0A316GMB2"/>